<dbReference type="SUPFAM" id="SSF52540">
    <property type="entry name" value="P-loop containing nucleoside triphosphate hydrolases"/>
    <property type="match status" value="1"/>
</dbReference>
<dbReference type="PANTHER" id="PTHR23155">
    <property type="entry name" value="DISEASE RESISTANCE PROTEIN RP"/>
    <property type="match status" value="1"/>
</dbReference>
<dbReference type="Gene3D" id="3.40.50.300">
    <property type="entry name" value="P-loop containing nucleotide triphosphate hydrolases"/>
    <property type="match status" value="1"/>
</dbReference>
<protein>
    <recommendedName>
        <fullName evidence="13">NB-ARC domain-containing protein</fullName>
    </recommendedName>
</protein>
<feature type="domain" description="Disease resistance N-terminal" evidence="8">
    <location>
        <begin position="11"/>
        <end position="93"/>
    </location>
</feature>
<evidence type="ECO:0000256" key="2">
    <source>
        <dbReference type="ARBA" id="ARBA00022614"/>
    </source>
</evidence>
<dbReference type="InterPro" id="IPR055414">
    <property type="entry name" value="LRR_R13L4/SHOC2-like"/>
</dbReference>
<dbReference type="InterPro" id="IPR058922">
    <property type="entry name" value="WHD_DRP"/>
</dbReference>
<dbReference type="AlphaFoldDB" id="A0A0D3EWE4"/>
<keyword evidence="5" id="KW-0611">Plant defense</keyword>
<reference evidence="11" key="2">
    <citation type="submission" date="2015-03" db="UniProtKB">
        <authorList>
            <consortium name="EnsemblPlants"/>
        </authorList>
    </citation>
    <scope>IDENTIFICATION</scope>
</reference>
<dbReference type="Gene3D" id="3.80.10.10">
    <property type="entry name" value="Ribonuclease Inhibitor"/>
    <property type="match status" value="1"/>
</dbReference>
<evidence type="ECO:0000256" key="1">
    <source>
        <dbReference type="ARBA" id="ARBA00008894"/>
    </source>
</evidence>
<reference evidence="11" key="1">
    <citation type="journal article" date="2009" name="Rice">
        <title>De Novo Next Generation Sequencing of Plant Genomes.</title>
        <authorList>
            <person name="Rounsley S."/>
            <person name="Marri P.R."/>
            <person name="Yu Y."/>
            <person name="He R."/>
            <person name="Sisneros N."/>
            <person name="Goicoechea J.L."/>
            <person name="Lee S.J."/>
            <person name="Angelova A."/>
            <person name="Kudrna D."/>
            <person name="Luo M."/>
            <person name="Affourtit J."/>
            <person name="Desany B."/>
            <person name="Knight J."/>
            <person name="Niazi F."/>
            <person name="Egholm M."/>
            <person name="Wing R.A."/>
        </authorList>
    </citation>
    <scope>NUCLEOTIDE SEQUENCE [LARGE SCALE GENOMIC DNA]</scope>
    <source>
        <strain evidence="11">cv. IRGC 105608</strain>
    </source>
</reference>
<dbReference type="CDD" id="cd14798">
    <property type="entry name" value="RX-CC_like"/>
    <property type="match status" value="1"/>
</dbReference>
<keyword evidence="2" id="KW-0433">Leucine-rich repeat</keyword>
<evidence type="ECO:0000259" key="7">
    <source>
        <dbReference type="Pfam" id="PF00931"/>
    </source>
</evidence>
<dbReference type="PaxDb" id="65489-OBART01G37680.1"/>
<dbReference type="InterPro" id="IPR002182">
    <property type="entry name" value="NB-ARC"/>
</dbReference>
<dbReference type="InterPro" id="IPR044974">
    <property type="entry name" value="Disease_R_plants"/>
</dbReference>
<dbReference type="HOGENOM" id="CLU_000837_25_4_1"/>
<sequence length="940" mass="107378">MEGAESIAVGAMGSVIPKLGALLKEEHKLTKEARGKIMMLIKDLEDLQLFLRRMFEVEDPDIPMKLMARDIRERSYDLEDSVDEFLIRAEKGELGLNPRGLKRMINKITRAQRQHGIASQIHQLQARANEVSERRKRYMIDEAVSTASSSEAVSMPMVVVVDPRLYTDASSTLVGLDRPREEITKRLMVEDESESALQLCVVCIVGMGGIGKTTLANQVYQTMASEFDCRAWVAVSHHPNIKRILRDILGQIQQVNLNEYQDTMDERLLIDAIRSALQDKRYLLVVDDIWSVSTWEIIKCALPLNSLGCRIITTTRIFDIAESCCSHRNSFIYSVKPLSVMDSRVLFYRRIFGSESCCPSDLVEVSDRILRKCSGLPLAITIISSLLASKPCLREEWMKVLYSIDDTLERSGYEGTRRIIFLCYHDLPIHLKTCLLYLGIFPEDYVIDHDSIVRRWIAEGFIPGMQGKTAEEVGGSYFNELINRGMIQPICDSYDGKPGSCRIHDVILDLIISKSVEENFITLLGYESVGPKLSRKVRRLSIKDTNEDKCIPEMMDQSHIRSLSIFGRVGARFSFRNFISLRVLDLEGCKDLNNHNIMNIVGLHQLRYLNIRDTSISILPDQIGLLKFLTLLDLRNTQLQELPVSIVQLRRLAYLLCDIMIFPEGIEKMEALSCLSEVDISQSKISVVEELGNLSELRKLVIWQYRDMESDNTMRYERLASSLCRLYKLQSLCIHGNYGSVDFLDHVYPPLHELQRFQLNKRCFLRRIPEWFRSLSNLIYVCIDVEEVKNEDLQLLSDLPSLCYLSLSSISITAKELVIRQNAFPSLHEFHLDSAWSNLTFEPEAMPKLEKLVLSFYFLADKTRDFDFSIGRLIRLKKFCATIHAKSADASQINAVESAIRFAADSHPNRPIVDVITLPEHGGDEKLEENVEDETMTVDK</sequence>
<dbReference type="Proteomes" id="UP000026960">
    <property type="component" value="Chromosome 1"/>
</dbReference>
<keyword evidence="3" id="KW-0677">Repeat</keyword>
<dbReference type="GO" id="GO:0043531">
    <property type="term" value="F:ADP binding"/>
    <property type="evidence" value="ECO:0007669"/>
    <property type="project" value="InterPro"/>
</dbReference>
<dbReference type="Pfam" id="PF00931">
    <property type="entry name" value="NB-ARC"/>
    <property type="match status" value="1"/>
</dbReference>
<dbReference type="SUPFAM" id="SSF52058">
    <property type="entry name" value="L domain-like"/>
    <property type="match status" value="1"/>
</dbReference>
<dbReference type="Pfam" id="PF18052">
    <property type="entry name" value="Rx_N"/>
    <property type="match status" value="1"/>
</dbReference>
<dbReference type="InterPro" id="IPR027417">
    <property type="entry name" value="P-loop_NTPase"/>
</dbReference>
<dbReference type="Gene3D" id="1.20.5.4130">
    <property type="match status" value="1"/>
</dbReference>
<evidence type="ECO:0000256" key="4">
    <source>
        <dbReference type="ARBA" id="ARBA00022741"/>
    </source>
</evidence>
<evidence type="ECO:0000259" key="9">
    <source>
        <dbReference type="Pfam" id="PF23559"/>
    </source>
</evidence>
<keyword evidence="6" id="KW-0175">Coiled coil</keyword>
<dbReference type="FunFam" id="3.40.50.300:FF:001091">
    <property type="entry name" value="Probable disease resistance protein At1g61300"/>
    <property type="match status" value="1"/>
</dbReference>
<dbReference type="FunFam" id="1.10.10.10:FF:000322">
    <property type="entry name" value="Probable disease resistance protein At1g63360"/>
    <property type="match status" value="1"/>
</dbReference>
<feature type="domain" description="Disease resistance R13L4/SHOC-2-like LRR" evidence="10">
    <location>
        <begin position="559"/>
        <end position="912"/>
    </location>
</feature>
<evidence type="ECO:0000259" key="10">
    <source>
        <dbReference type="Pfam" id="PF23598"/>
    </source>
</evidence>
<dbReference type="Gene3D" id="1.10.10.10">
    <property type="entry name" value="Winged helix-like DNA-binding domain superfamily/Winged helix DNA-binding domain"/>
    <property type="match status" value="1"/>
</dbReference>
<dbReference type="GO" id="GO:0009626">
    <property type="term" value="P:plant-type hypersensitive response"/>
    <property type="evidence" value="ECO:0007669"/>
    <property type="project" value="UniProtKB-ARBA"/>
</dbReference>
<evidence type="ECO:0008006" key="13">
    <source>
        <dbReference type="Google" id="ProtNLM"/>
    </source>
</evidence>
<dbReference type="Gramene" id="OBART01G37680.1">
    <property type="protein sequence ID" value="OBART01G37680.1"/>
    <property type="gene ID" value="OBART01G37680"/>
</dbReference>
<feature type="domain" description="Disease resistance protein winged helix" evidence="9">
    <location>
        <begin position="440"/>
        <end position="511"/>
    </location>
</feature>
<evidence type="ECO:0000256" key="3">
    <source>
        <dbReference type="ARBA" id="ARBA00022737"/>
    </source>
</evidence>
<accession>A0A0D3EWE4</accession>
<dbReference type="EnsemblPlants" id="OBART01G37680.1">
    <property type="protein sequence ID" value="OBART01G37680.1"/>
    <property type="gene ID" value="OBART01G37680"/>
</dbReference>
<evidence type="ECO:0000256" key="5">
    <source>
        <dbReference type="ARBA" id="ARBA00022821"/>
    </source>
</evidence>
<feature type="domain" description="NB-ARC" evidence="7">
    <location>
        <begin position="180"/>
        <end position="348"/>
    </location>
</feature>
<dbReference type="Pfam" id="PF23559">
    <property type="entry name" value="WHD_DRP"/>
    <property type="match status" value="1"/>
</dbReference>
<name>A0A0D3EWE4_9ORYZ</name>
<evidence type="ECO:0000313" key="12">
    <source>
        <dbReference type="Proteomes" id="UP000026960"/>
    </source>
</evidence>
<dbReference type="InterPro" id="IPR036388">
    <property type="entry name" value="WH-like_DNA-bd_sf"/>
</dbReference>
<dbReference type="InterPro" id="IPR038005">
    <property type="entry name" value="RX-like_CC"/>
</dbReference>
<dbReference type="Gene3D" id="1.10.8.430">
    <property type="entry name" value="Helical domain of apoptotic protease-activating factors"/>
    <property type="match status" value="1"/>
</dbReference>
<dbReference type="PANTHER" id="PTHR23155:SF1228">
    <property type="entry name" value="NB-ARC DOMAIN CONTAINING PROTEIN, EXPRESSED"/>
    <property type="match status" value="1"/>
</dbReference>
<dbReference type="STRING" id="65489.A0A0D3EWE4"/>
<dbReference type="GO" id="GO:0002758">
    <property type="term" value="P:innate immune response-activating signaling pathway"/>
    <property type="evidence" value="ECO:0007669"/>
    <property type="project" value="UniProtKB-ARBA"/>
</dbReference>
<dbReference type="InterPro" id="IPR042197">
    <property type="entry name" value="Apaf_helical"/>
</dbReference>
<dbReference type="InterPro" id="IPR041118">
    <property type="entry name" value="Rx_N"/>
</dbReference>
<evidence type="ECO:0000259" key="8">
    <source>
        <dbReference type="Pfam" id="PF18052"/>
    </source>
</evidence>
<proteinExistence type="inferred from homology"/>
<keyword evidence="12" id="KW-1185">Reference proteome</keyword>
<dbReference type="GO" id="GO:0042742">
    <property type="term" value="P:defense response to bacterium"/>
    <property type="evidence" value="ECO:0007669"/>
    <property type="project" value="UniProtKB-ARBA"/>
</dbReference>
<evidence type="ECO:0000313" key="11">
    <source>
        <dbReference type="EnsemblPlants" id="OBART01G37680.1"/>
    </source>
</evidence>
<comment type="similarity">
    <text evidence="1">Belongs to the disease resistance NB-LRR family.</text>
</comment>
<keyword evidence="4" id="KW-0547">Nucleotide-binding</keyword>
<dbReference type="Pfam" id="PF23598">
    <property type="entry name" value="LRR_14"/>
    <property type="match status" value="1"/>
</dbReference>
<dbReference type="PRINTS" id="PR00364">
    <property type="entry name" value="DISEASERSIST"/>
</dbReference>
<evidence type="ECO:0000256" key="6">
    <source>
        <dbReference type="ARBA" id="ARBA00023054"/>
    </source>
</evidence>
<dbReference type="InterPro" id="IPR032675">
    <property type="entry name" value="LRR_dom_sf"/>
</dbReference>
<dbReference type="eggNOG" id="KOG4658">
    <property type="taxonomic scope" value="Eukaryota"/>
</dbReference>
<organism evidence="11">
    <name type="scientific">Oryza barthii</name>
    <dbReference type="NCBI Taxonomy" id="65489"/>
    <lineage>
        <taxon>Eukaryota</taxon>
        <taxon>Viridiplantae</taxon>
        <taxon>Streptophyta</taxon>
        <taxon>Embryophyta</taxon>
        <taxon>Tracheophyta</taxon>
        <taxon>Spermatophyta</taxon>
        <taxon>Magnoliopsida</taxon>
        <taxon>Liliopsida</taxon>
        <taxon>Poales</taxon>
        <taxon>Poaceae</taxon>
        <taxon>BOP clade</taxon>
        <taxon>Oryzoideae</taxon>
        <taxon>Oryzeae</taxon>
        <taxon>Oryzinae</taxon>
        <taxon>Oryza</taxon>
    </lineage>
</organism>